<dbReference type="AlphaFoldDB" id="A0A9P5ZE47"/>
<dbReference type="EMBL" id="MU155135">
    <property type="protein sequence ID" value="KAF9485473.1"/>
    <property type="molecule type" value="Genomic_DNA"/>
</dbReference>
<protein>
    <submittedName>
        <fullName evidence="1">Uncharacterized protein</fullName>
    </submittedName>
</protein>
<evidence type="ECO:0000313" key="2">
    <source>
        <dbReference type="Proteomes" id="UP000807469"/>
    </source>
</evidence>
<gene>
    <name evidence="1" type="ORF">BDN70DRAFT_927416</name>
</gene>
<dbReference type="Proteomes" id="UP000807469">
    <property type="component" value="Unassembled WGS sequence"/>
</dbReference>
<reference evidence="1" key="1">
    <citation type="submission" date="2020-11" db="EMBL/GenBank/DDBJ databases">
        <authorList>
            <consortium name="DOE Joint Genome Institute"/>
            <person name="Ahrendt S."/>
            <person name="Riley R."/>
            <person name="Andreopoulos W."/>
            <person name="Labutti K."/>
            <person name="Pangilinan J."/>
            <person name="Ruiz-Duenas F.J."/>
            <person name="Barrasa J.M."/>
            <person name="Sanchez-Garcia M."/>
            <person name="Camarero S."/>
            <person name="Miyauchi S."/>
            <person name="Serrano A."/>
            <person name="Linde D."/>
            <person name="Babiker R."/>
            <person name="Drula E."/>
            <person name="Ayuso-Fernandez I."/>
            <person name="Pacheco R."/>
            <person name="Padilla G."/>
            <person name="Ferreira P."/>
            <person name="Barriuso J."/>
            <person name="Kellner H."/>
            <person name="Castanera R."/>
            <person name="Alfaro M."/>
            <person name="Ramirez L."/>
            <person name="Pisabarro A.G."/>
            <person name="Kuo A."/>
            <person name="Tritt A."/>
            <person name="Lipzen A."/>
            <person name="He G."/>
            <person name="Yan M."/>
            <person name="Ng V."/>
            <person name="Cullen D."/>
            <person name="Martin F."/>
            <person name="Rosso M.-N."/>
            <person name="Henrissat B."/>
            <person name="Hibbett D."/>
            <person name="Martinez A.T."/>
            <person name="Grigoriev I.V."/>
        </authorList>
    </citation>
    <scope>NUCLEOTIDE SEQUENCE</scope>
    <source>
        <strain evidence="1">CIRM-BRFM 674</strain>
    </source>
</reference>
<name>A0A9P5ZE47_9AGAR</name>
<accession>A0A9P5ZE47</accession>
<keyword evidence="2" id="KW-1185">Reference proteome</keyword>
<evidence type="ECO:0000313" key="1">
    <source>
        <dbReference type="EMBL" id="KAF9485473.1"/>
    </source>
</evidence>
<organism evidence="1 2">
    <name type="scientific">Pholiota conissans</name>
    <dbReference type="NCBI Taxonomy" id="109636"/>
    <lineage>
        <taxon>Eukaryota</taxon>
        <taxon>Fungi</taxon>
        <taxon>Dikarya</taxon>
        <taxon>Basidiomycota</taxon>
        <taxon>Agaricomycotina</taxon>
        <taxon>Agaricomycetes</taxon>
        <taxon>Agaricomycetidae</taxon>
        <taxon>Agaricales</taxon>
        <taxon>Agaricineae</taxon>
        <taxon>Strophariaceae</taxon>
        <taxon>Pholiota</taxon>
    </lineage>
</organism>
<comment type="caution">
    <text evidence="1">The sequence shown here is derived from an EMBL/GenBank/DDBJ whole genome shotgun (WGS) entry which is preliminary data.</text>
</comment>
<sequence length="69" mass="7323">MSYFDLAPISDAVTPASRPITEATVNGVSAAKPKQIVYIGTPKSADGCKIPCVLSAESIYDIMQHRNAL</sequence>
<proteinExistence type="predicted"/>